<dbReference type="GO" id="GO:0005634">
    <property type="term" value="C:nucleus"/>
    <property type="evidence" value="ECO:0007669"/>
    <property type="project" value="TreeGrafter"/>
</dbReference>
<keyword evidence="3" id="KW-1185">Reference proteome</keyword>
<reference evidence="2" key="1">
    <citation type="journal article" date="2023" name="Insect Mol. Biol.">
        <title>Genome sequencing provides insights into the evolution of gene families encoding plant cell wall-degrading enzymes in longhorned beetles.</title>
        <authorList>
            <person name="Shin N.R."/>
            <person name="Okamura Y."/>
            <person name="Kirsch R."/>
            <person name="Pauchet Y."/>
        </authorList>
    </citation>
    <scope>NUCLEOTIDE SEQUENCE</scope>
    <source>
        <strain evidence="2">RBIC_L_NR</strain>
    </source>
</reference>
<dbReference type="Pfam" id="PF05699">
    <property type="entry name" value="Dimer_Tnp_hAT"/>
    <property type="match status" value="1"/>
</dbReference>
<organism evidence="2 3">
    <name type="scientific">Rhamnusium bicolor</name>
    <dbReference type="NCBI Taxonomy" id="1586634"/>
    <lineage>
        <taxon>Eukaryota</taxon>
        <taxon>Metazoa</taxon>
        <taxon>Ecdysozoa</taxon>
        <taxon>Arthropoda</taxon>
        <taxon>Hexapoda</taxon>
        <taxon>Insecta</taxon>
        <taxon>Pterygota</taxon>
        <taxon>Neoptera</taxon>
        <taxon>Endopterygota</taxon>
        <taxon>Coleoptera</taxon>
        <taxon>Polyphaga</taxon>
        <taxon>Cucujiformia</taxon>
        <taxon>Chrysomeloidea</taxon>
        <taxon>Cerambycidae</taxon>
        <taxon>Lepturinae</taxon>
        <taxon>Rhagiini</taxon>
        <taxon>Rhamnusium</taxon>
    </lineage>
</organism>
<name>A0AAV8XF34_9CUCU</name>
<dbReference type="Proteomes" id="UP001162156">
    <property type="component" value="Unassembled WGS sequence"/>
</dbReference>
<sequence>MVPKKLVQDVVTRWNSTFYTIERFIDLEVSLRSTVALLDATLPTLTMEEWSVLKELCKILRPFETATCSVSDENYLSASLVIVVTNGLLDVCSELVNIANLSDTSKIAINKLENGLRERLGNVEYSNILAMCTFLDARFKTFGFKNADAVERVRKNVISAVVGIIGNEEEKSKTVEEPDEENVATNEKESTFSIWYSIDKAVTGCQKYTENITAKALMEVQQYMEDDLLERRKDPLQWWRDYNYMYPNLSKLVRQKCCALGTSVPCKRLFSKAGNLLNE</sequence>
<accession>A0AAV8XF34</accession>
<feature type="domain" description="HAT C-terminal dimerisation" evidence="1">
    <location>
        <begin position="219"/>
        <end position="279"/>
    </location>
</feature>
<gene>
    <name evidence="2" type="ORF">NQ314_011983</name>
</gene>
<evidence type="ECO:0000313" key="3">
    <source>
        <dbReference type="Proteomes" id="UP001162156"/>
    </source>
</evidence>
<dbReference type="EMBL" id="JANEYF010003330">
    <property type="protein sequence ID" value="KAJ8937228.1"/>
    <property type="molecule type" value="Genomic_DNA"/>
</dbReference>
<proteinExistence type="predicted"/>
<dbReference type="AlphaFoldDB" id="A0AAV8XF34"/>
<dbReference type="InterPro" id="IPR008906">
    <property type="entry name" value="HATC_C_dom"/>
</dbReference>
<dbReference type="GO" id="GO:0046983">
    <property type="term" value="F:protein dimerization activity"/>
    <property type="evidence" value="ECO:0007669"/>
    <property type="project" value="InterPro"/>
</dbReference>
<comment type="caution">
    <text evidence="2">The sequence shown here is derived from an EMBL/GenBank/DDBJ whole genome shotgun (WGS) entry which is preliminary data.</text>
</comment>
<dbReference type="InterPro" id="IPR052717">
    <property type="entry name" value="Vacuolar_transposase_reg"/>
</dbReference>
<dbReference type="InterPro" id="IPR012337">
    <property type="entry name" value="RNaseH-like_sf"/>
</dbReference>
<protein>
    <recommendedName>
        <fullName evidence="1">HAT C-terminal dimerisation domain-containing protein</fullName>
    </recommendedName>
</protein>
<evidence type="ECO:0000313" key="2">
    <source>
        <dbReference type="EMBL" id="KAJ8937228.1"/>
    </source>
</evidence>
<dbReference type="SUPFAM" id="SSF53098">
    <property type="entry name" value="Ribonuclease H-like"/>
    <property type="match status" value="1"/>
</dbReference>
<dbReference type="PANTHER" id="PTHR46169:SF15">
    <property type="entry name" value="INNER CENTROMERE PROTEIN A-LIKE ISOFORM X1-RELATED"/>
    <property type="match status" value="1"/>
</dbReference>
<evidence type="ECO:0000259" key="1">
    <source>
        <dbReference type="Pfam" id="PF05699"/>
    </source>
</evidence>
<dbReference type="PANTHER" id="PTHR46169">
    <property type="entry name" value="DNA REPLICATION-RELATED ELEMENT FACTOR, ISOFORM A"/>
    <property type="match status" value="1"/>
</dbReference>
<dbReference type="GO" id="GO:0006357">
    <property type="term" value="P:regulation of transcription by RNA polymerase II"/>
    <property type="evidence" value="ECO:0007669"/>
    <property type="project" value="TreeGrafter"/>
</dbReference>